<dbReference type="Proteomes" id="UP001480595">
    <property type="component" value="Unassembled WGS sequence"/>
</dbReference>
<proteinExistence type="predicted"/>
<keyword evidence="2" id="KW-1133">Transmembrane helix</keyword>
<feature type="region of interest" description="Disordered" evidence="1">
    <location>
        <begin position="242"/>
        <end position="289"/>
    </location>
</feature>
<comment type="caution">
    <text evidence="3">The sequence shown here is derived from an EMBL/GenBank/DDBJ whole genome shotgun (WGS) entry which is preliminary data.</text>
</comment>
<dbReference type="EMBL" id="JAQQWL010000015">
    <property type="protein sequence ID" value="KAK8041437.1"/>
    <property type="molecule type" value="Genomic_DNA"/>
</dbReference>
<protein>
    <submittedName>
        <fullName evidence="3">Uncharacterized protein</fullName>
    </submittedName>
</protein>
<feature type="compositionally biased region" description="Low complexity" evidence="1">
    <location>
        <begin position="196"/>
        <end position="212"/>
    </location>
</feature>
<dbReference type="RefSeq" id="XP_066708982.1">
    <property type="nucleotide sequence ID" value="XM_066865853.1"/>
</dbReference>
<keyword evidence="2" id="KW-0472">Membrane</keyword>
<evidence type="ECO:0000256" key="1">
    <source>
        <dbReference type="SAM" id="MobiDB-lite"/>
    </source>
</evidence>
<sequence>MSYLTLDPPWTAPSSCLASTAYYYMVVRTYTAGIVFSEMFGAPTPLMMSADPTGPCIPPGFTTGAPYMTDGPCPTGYTEACATGALFSGTPASSVTCCPSGVFKFACHGETYGCLATADSGDVWTGTRTDIALTPNTQVPETHTAFAGESLWAWGIKFIRVGRQELEYQRWLDPTNHTGASTSFESTSPPRPTAAEPETVQSTSSQTSPGTTAGISVGAMAGAIMIALSAWLLYRKRQRRPAVQQHDPQYHHPPATYNPHQYYNAPPPYPQSKAELGTGGERHVPAELQ</sequence>
<dbReference type="GeneID" id="92098916"/>
<reference evidence="3 4" key="1">
    <citation type="submission" date="2023-01" db="EMBL/GenBank/DDBJ databases">
        <title>Analysis of 21 Apiospora genomes using comparative genomics revels a genus with tremendous synthesis potential of carbohydrate active enzymes and secondary metabolites.</title>
        <authorList>
            <person name="Sorensen T."/>
        </authorList>
    </citation>
    <scope>NUCLEOTIDE SEQUENCE [LARGE SCALE GENOMIC DNA]</scope>
    <source>
        <strain evidence="3 4">CBS 135458</strain>
    </source>
</reference>
<accession>A0ABR1T4S9</accession>
<gene>
    <name evidence="3" type="ORF">PG994_014444</name>
</gene>
<feature type="compositionally biased region" description="Basic and acidic residues" evidence="1">
    <location>
        <begin position="280"/>
        <end position="289"/>
    </location>
</feature>
<feature type="region of interest" description="Disordered" evidence="1">
    <location>
        <begin position="174"/>
        <end position="213"/>
    </location>
</feature>
<keyword evidence="2" id="KW-0812">Transmembrane</keyword>
<organism evidence="3 4">
    <name type="scientific">Apiospora phragmitis</name>
    <dbReference type="NCBI Taxonomy" id="2905665"/>
    <lineage>
        <taxon>Eukaryota</taxon>
        <taxon>Fungi</taxon>
        <taxon>Dikarya</taxon>
        <taxon>Ascomycota</taxon>
        <taxon>Pezizomycotina</taxon>
        <taxon>Sordariomycetes</taxon>
        <taxon>Xylariomycetidae</taxon>
        <taxon>Amphisphaeriales</taxon>
        <taxon>Apiosporaceae</taxon>
        <taxon>Apiospora</taxon>
    </lineage>
</organism>
<evidence type="ECO:0000313" key="4">
    <source>
        <dbReference type="Proteomes" id="UP001480595"/>
    </source>
</evidence>
<name>A0ABR1T4S9_9PEZI</name>
<evidence type="ECO:0000256" key="2">
    <source>
        <dbReference type="SAM" id="Phobius"/>
    </source>
</evidence>
<keyword evidence="4" id="KW-1185">Reference proteome</keyword>
<feature type="transmembrane region" description="Helical" evidence="2">
    <location>
        <begin position="213"/>
        <end position="234"/>
    </location>
</feature>
<feature type="compositionally biased region" description="Polar residues" evidence="1">
    <location>
        <begin position="175"/>
        <end position="188"/>
    </location>
</feature>
<evidence type="ECO:0000313" key="3">
    <source>
        <dbReference type="EMBL" id="KAK8041437.1"/>
    </source>
</evidence>